<keyword evidence="1" id="KW-0732">Signal</keyword>
<evidence type="ECO:0000313" key="3">
    <source>
        <dbReference type="EMBL" id="MFD1096838.1"/>
    </source>
</evidence>
<keyword evidence="4" id="KW-1185">Reference proteome</keyword>
<accession>A0ABW3NSV8</accession>
<dbReference type="Proteomes" id="UP001597131">
    <property type="component" value="Unassembled WGS sequence"/>
</dbReference>
<feature type="domain" description="DUF4136" evidence="2">
    <location>
        <begin position="22"/>
        <end position="171"/>
    </location>
</feature>
<feature type="chain" id="PRO_5045654480" evidence="1">
    <location>
        <begin position="21"/>
        <end position="173"/>
    </location>
</feature>
<dbReference type="Pfam" id="PF13590">
    <property type="entry name" value="DUF4136"/>
    <property type="match status" value="1"/>
</dbReference>
<dbReference type="InterPro" id="IPR025411">
    <property type="entry name" value="DUF4136"/>
</dbReference>
<feature type="signal peptide" evidence="1">
    <location>
        <begin position="1"/>
        <end position="20"/>
    </location>
</feature>
<dbReference type="Gene3D" id="3.30.160.670">
    <property type="match status" value="1"/>
</dbReference>
<proteinExistence type="predicted"/>
<organism evidence="3 4">
    <name type="scientific">Salegentibacter chungangensis</name>
    <dbReference type="NCBI Taxonomy" id="1335724"/>
    <lineage>
        <taxon>Bacteria</taxon>
        <taxon>Pseudomonadati</taxon>
        <taxon>Bacteroidota</taxon>
        <taxon>Flavobacteriia</taxon>
        <taxon>Flavobacteriales</taxon>
        <taxon>Flavobacteriaceae</taxon>
        <taxon>Salegentibacter</taxon>
    </lineage>
</organism>
<sequence>MKIFKTLLICLVLASCNAPSAVYDYDRKVNFSQYSTYSLFPDFRSGLSQLDEGRLIESLDSALKSKGFSRGDDAGIYVNVYSEEFIQNSGNRVGVGIGGSGRNVGVGVSGGFPLGGPDTYLRLTFDFIDVEDDSLIWQAVVESRFDKNASPEERSAVFDKIVKKALEGYPPKK</sequence>
<evidence type="ECO:0000256" key="1">
    <source>
        <dbReference type="SAM" id="SignalP"/>
    </source>
</evidence>
<protein>
    <submittedName>
        <fullName evidence="3">DUF4136 domain-containing protein</fullName>
    </submittedName>
</protein>
<dbReference type="PROSITE" id="PS51257">
    <property type="entry name" value="PROKAR_LIPOPROTEIN"/>
    <property type="match status" value="1"/>
</dbReference>
<name>A0ABW3NSV8_9FLAO</name>
<gene>
    <name evidence="3" type="ORF">ACFQ3Q_13835</name>
</gene>
<dbReference type="EMBL" id="JBHTLI010000003">
    <property type="protein sequence ID" value="MFD1096838.1"/>
    <property type="molecule type" value="Genomic_DNA"/>
</dbReference>
<comment type="caution">
    <text evidence="3">The sequence shown here is derived from an EMBL/GenBank/DDBJ whole genome shotgun (WGS) entry which is preliminary data.</text>
</comment>
<evidence type="ECO:0000259" key="2">
    <source>
        <dbReference type="Pfam" id="PF13590"/>
    </source>
</evidence>
<evidence type="ECO:0000313" key="4">
    <source>
        <dbReference type="Proteomes" id="UP001597131"/>
    </source>
</evidence>
<reference evidence="4" key="1">
    <citation type="journal article" date="2019" name="Int. J. Syst. Evol. Microbiol.">
        <title>The Global Catalogue of Microorganisms (GCM) 10K type strain sequencing project: providing services to taxonomists for standard genome sequencing and annotation.</title>
        <authorList>
            <consortium name="The Broad Institute Genomics Platform"/>
            <consortium name="The Broad Institute Genome Sequencing Center for Infectious Disease"/>
            <person name="Wu L."/>
            <person name="Ma J."/>
        </authorList>
    </citation>
    <scope>NUCLEOTIDE SEQUENCE [LARGE SCALE GENOMIC DNA]</scope>
    <source>
        <strain evidence="4">CCUG 64793</strain>
    </source>
</reference>
<dbReference type="RefSeq" id="WP_380746831.1">
    <property type="nucleotide sequence ID" value="NZ_JBHTLI010000003.1"/>
</dbReference>